<feature type="signal peptide" evidence="7">
    <location>
        <begin position="1"/>
        <end position="20"/>
    </location>
</feature>
<dbReference type="InterPro" id="IPR036179">
    <property type="entry name" value="Ig-like_dom_sf"/>
</dbReference>
<dbReference type="CTD" id="1"/>
<evidence type="ECO:0000256" key="1">
    <source>
        <dbReference type="ARBA" id="ARBA00022729"/>
    </source>
</evidence>
<keyword evidence="1 7" id="KW-0732">Signal</keyword>
<dbReference type="GeneID" id="140656"/>
<evidence type="ECO:0000313" key="9">
    <source>
        <dbReference type="EMBL" id="EDM16186.1"/>
    </source>
</evidence>
<dbReference type="PIRSF" id="PIRSF001979">
    <property type="entry name" value="Alpha_1B_glycoprot_prd"/>
    <property type="match status" value="1"/>
</dbReference>
<evidence type="ECO:0000256" key="2">
    <source>
        <dbReference type="ARBA" id="ARBA00022737"/>
    </source>
</evidence>
<feature type="disulfide bond" evidence="6">
    <location>
        <begin position="153"/>
        <end position="195"/>
    </location>
</feature>
<evidence type="ECO:0000256" key="6">
    <source>
        <dbReference type="PIRSR" id="PIRSR001979-1"/>
    </source>
</evidence>
<feature type="disulfide bond" evidence="6">
    <location>
        <begin position="49"/>
        <end position="96"/>
    </location>
</feature>
<evidence type="ECO:0000259" key="8">
    <source>
        <dbReference type="PROSITE" id="PS50835"/>
    </source>
</evidence>
<accession>A6HRN6</accession>
<dbReference type="InterPro" id="IPR050412">
    <property type="entry name" value="Ig-like_Receptors_ImmuneReg"/>
</dbReference>
<dbReference type="InterPro" id="IPR013783">
    <property type="entry name" value="Ig-like_fold"/>
</dbReference>
<keyword evidence="3 6" id="KW-1015">Disulfide bond</keyword>
<dbReference type="RGD" id="69417">
    <property type="gene designation" value="A1bg"/>
</dbReference>
<evidence type="ECO:0000256" key="3">
    <source>
        <dbReference type="ARBA" id="ARBA00023157"/>
    </source>
</evidence>
<dbReference type="Gene3D" id="2.60.40.10">
    <property type="entry name" value="Immunoglobulins"/>
    <property type="match status" value="5"/>
</dbReference>
<keyword evidence="4" id="KW-0325">Glycoprotein</keyword>
<keyword evidence="5" id="KW-0393">Immunoglobulin domain</keyword>
<proteinExistence type="predicted"/>
<dbReference type="AlphaFoldDB" id="A6HRN6"/>
<dbReference type="Pfam" id="PF13927">
    <property type="entry name" value="Ig_3"/>
    <property type="match status" value="1"/>
</dbReference>
<sequence>MSLLTTVLLLWGFTLGPGNALWLDSGSEPELRAEPQSLLEPWANLTLVCAVDLPTKVFELIMNGWFLSQVRLETPVLSYRFSLGAITSNNSGVYRCRCGVEPPVDIQLPALSKWTMLSNALEVTGKEPLPPPSAHADPVSWITPGGLPVYIMCRVAMRGVTYLLRKEGVDGTQKPDVQHKGTAGFLIYKPGNYSCSYLTHAGGKPSEPSAIVTIKMSATQLPPSLCLMGSYLTIYPQKTHETLACKAPRNAAEFQLRQGERVLNIQGFSPTRDATIYYVNLKELDNQSPFTCRYRMHKYMHVWSEDSKPVELMWSDEKLPAPVLTAEPSSHNLEPGSTVQLRCTAHKAGLRFGLQRQGKPDLVVVQMLNSSGTEAVFELHNISTIDSGNYSCIYMEQAPPFSGSASSEPLELRINGPAPKPRLEALWKGKVPLGHEAIFQCHGHVPRVSMELVREGFKTPFWMASTTSTSAFLKLSFVGPQHTGNYSCRYTALSPFTFESGISDPVEVVVEGKALLSCVWVVALNISRAVHWLIA</sequence>
<evidence type="ECO:0000256" key="5">
    <source>
        <dbReference type="ARBA" id="ARBA00023319"/>
    </source>
</evidence>
<dbReference type="EMBL" id="CH473950">
    <property type="protein sequence ID" value="EDM16186.1"/>
    <property type="molecule type" value="Genomic_DNA"/>
</dbReference>
<dbReference type="InterPro" id="IPR003599">
    <property type="entry name" value="Ig_sub"/>
</dbReference>
<gene>
    <name evidence="9 11" type="primary">A1bg</name>
    <name evidence="9" type="ORF">rCG_59400</name>
</gene>
<dbReference type="FunFam" id="2.60.40.10:FF:000033">
    <property type="entry name" value="Killer cell immunoglobulin-like receptor"/>
    <property type="match status" value="2"/>
</dbReference>
<dbReference type="PANTHER" id="PTHR11738">
    <property type="entry name" value="MHC CLASS I NK CELL RECEPTOR"/>
    <property type="match status" value="1"/>
</dbReference>
<dbReference type="PANTHER" id="PTHR11738:SF184">
    <property type="entry name" value="ALPHA-1B-GLYCOPROTEIN"/>
    <property type="match status" value="1"/>
</dbReference>
<evidence type="ECO:0000313" key="10">
    <source>
        <dbReference type="Proteomes" id="UP000234681"/>
    </source>
</evidence>
<dbReference type="InterPro" id="IPR007110">
    <property type="entry name" value="Ig-like_dom"/>
</dbReference>
<feature type="domain" description="Ig-like" evidence="8">
    <location>
        <begin position="322"/>
        <end position="411"/>
    </location>
</feature>
<name>A6HRN6_RAT</name>
<organism evidence="9 10">
    <name type="scientific">Rattus norvegicus</name>
    <name type="common">Rat</name>
    <dbReference type="NCBI Taxonomy" id="10116"/>
    <lineage>
        <taxon>Eukaryota</taxon>
        <taxon>Metazoa</taxon>
        <taxon>Chordata</taxon>
        <taxon>Craniata</taxon>
        <taxon>Vertebrata</taxon>
        <taxon>Euteleostomi</taxon>
        <taxon>Mammalia</taxon>
        <taxon>Eutheria</taxon>
        <taxon>Euarchontoglires</taxon>
        <taxon>Glires</taxon>
        <taxon>Rodentia</taxon>
        <taxon>Myomorpha</taxon>
        <taxon>Muroidea</taxon>
        <taxon>Muridae</taxon>
        <taxon>Murinae</taxon>
        <taxon>Rattus</taxon>
    </lineage>
</organism>
<dbReference type="RefSeq" id="XP_038934245.1">
    <property type="nucleotide sequence ID" value="XM_039078317.2"/>
</dbReference>
<feature type="chain" id="PRO_5039895653" evidence="7">
    <location>
        <begin position="21"/>
        <end position="535"/>
    </location>
</feature>
<dbReference type="SUPFAM" id="SSF48726">
    <property type="entry name" value="Immunoglobulin"/>
    <property type="match status" value="5"/>
</dbReference>
<dbReference type="PROSITE" id="PS50835">
    <property type="entry name" value="IG_LIKE"/>
    <property type="match status" value="1"/>
</dbReference>
<reference evidence="9 10" key="1">
    <citation type="submission" date="2005-09" db="EMBL/GenBank/DDBJ databases">
        <authorList>
            <person name="Mural R.J."/>
            <person name="Li P.W."/>
            <person name="Adams M.D."/>
            <person name="Amanatides P.G."/>
            <person name="Baden-Tillson H."/>
            <person name="Barnstead M."/>
            <person name="Chin S.H."/>
            <person name="Dew I."/>
            <person name="Evans C.A."/>
            <person name="Ferriera S."/>
            <person name="Flanigan M."/>
            <person name="Fosler C."/>
            <person name="Glodek A."/>
            <person name="Gu Z."/>
            <person name="Holt R.A."/>
            <person name="Jennings D."/>
            <person name="Kraft C.L."/>
            <person name="Lu F."/>
            <person name="Nguyen T."/>
            <person name="Nusskern D.R."/>
            <person name="Pfannkoch C.M."/>
            <person name="Sitter C."/>
            <person name="Sutton G.G."/>
            <person name="Venter J.C."/>
            <person name="Wang Z."/>
            <person name="Woodage T."/>
            <person name="Zheng X.H."/>
            <person name="Zhong F."/>
        </authorList>
    </citation>
    <scope>NUCLEOTIDE SEQUENCE [LARGE SCALE GENOMIC DNA]</scope>
    <source>
        <strain>BN</strain>
        <strain evidence="10">Sprague-Dawley</strain>
    </source>
</reference>
<protein>
    <submittedName>
        <fullName evidence="9">Alpha-1-B glycoprotein, isoform CRA_a</fullName>
    </submittedName>
</protein>
<dbReference type="FunFam" id="2.60.40.10:FF:000049">
    <property type="entry name" value="Leukocyte immunoglobulin-like receptor subfamily B member 1"/>
    <property type="match status" value="1"/>
</dbReference>
<dbReference type="SMART" id="SM00409">
    <property type="entry name" value="IG"/>
    <property type="match status" value="3"/>
</dbReference>
<dbReference type="InterPro" id="IPR016332">
    <property type="entry name" value="A1B_glyco/leuk_Ig-like_rcpt"/>
</dbReference>
<dbReference type="Proteomes" id="UP000234681">
    <property type="component" value="Chromosome 7"/>
</dbReference>
<dbReference type="Pfam" id="PF13895">
    <property type="entry name" value="Ig_2"/>
    <property type="match status" value="1"/>
</dbReference>
<evidence type="ECO:0000256" key="4">
    <source>
        <dbReference type="ARBA" id="ARBA00023180"/>
    </source>
</evidence>
<evidence type="ECO:0000256" key="7">
    <source>
        <dbReference type="SAM" id="SignalP"/>
    </source>
</evidence>
<evidence type="ECO:0000313" key="11">
    <source>
        <dbReference type="RGD" id="69417"/>
    </source>
</evidence>
<keyword evidence="2" id="KW-0677">Repeat</keyword>